<feature type="transmembrane region" description="Helical" evidence="1">
    <location>
        <begin position="95"/>
        <end position="117"/>
    </location>
</feature>
<evidence type="ECO:0000313" key="2">
    <source>
        <dbReference type="EMBL" id="KAK7058676.1"/>
    </source>
</evidence>
<proteinExistence type="predicted"/>
<dbReference type="SUPFAM" id="SSF103473">
    <property type="entry name" value="MFS general substrate transporter"/>
    <property type="match status" value="1"/>
</dbReference>
<keyword evidence="1" id="KW-0812">Transmembrane</keyword>
<feature type="non-terminal residue" evidence="2">
    <location>
        <position position="202"/>
    </location>
</feature>
<dbReference type="AlphaFoldDB" id="A0AAN8WN51"/>
<evidence type="ECO:0000256" key="1">
    <source>
        <dbReference type="SAM" id="Phobius"/>
    </source>
</evidence>
<reference evidence="2 3" key="1">
    <citation type="submission" date="2023-11" db="EMBL/GenBank/DDBJ databases">
        <title>Halocaridina rubra genome assembly.</title>
        <authorList>
            <person name="Smith C."/>
        </authorList>
    </citation>
    <scope>NUCLEOTIDE SEQUENCE [LARGE SCALE GENOMIC DNA]</scope>
    <source>
        <strain evidence="2">EP-1</strain>
        <tissue evidence="2">Whole</tissue>
    </source>
</reference>
<protein>
    <submittedName>
        <fullName evidence="2">Uncharacterized protein</fullName>
    </submittedName>
</protein>
<evidence type="ECO:0000313" key="3">
    <source>
        <dbReference type="Proteomes" id="UP001381693"/>
    </source>
</evidence>
<dbReference type="Proteomes" id="UP001381693">
    <property type="component" value="Unassembled WGS sequence"/>
</dbReference>
<organism evidence="2 3">
    <name type="scientific">Halocaridina rubra</name>
    <name type="common">Hawaiian red shrimp</name>
    <dbReference type="NCBI Taxonomy" id="373956"/>
    <lineage>
        <taxon>Eukaryota</taxon>
        <taxon>Metazoa</taxon>
        <taxon>Ecdysozoa</taxon>
        <taxon>Arthropoda</taxon>
        <taxon>Crustacea</taxon>
        <taxon>Multicrustacea</taxon>
        <taxon>Malacostraca</taxon>
        <taxon>Eumalacostraca</taxon>
        <taxon>Eucarida</taxon>
        <taxon>Decapoda</taxon>
        <taxon>Pleocyemata</taxon>
        <taxon>Caridea</taxon>
        <taxon>Atyoidea</taxon>
        <taxon>Atyidae</taxon>
        <taxon>Halocaridina</taxon>
    </lineage>
</organism>
<dbReference type="PANTHER" id="PTHR20765">
    <property type="entry name" value="SOLUTE CARRIER FAMILY 43 MEMBER 3-RELATED"/>
    <property type="match status" value="1"/>
</dbReference>
<keyword evidence="1" id="KW-1133">Transmembrane helix</keyword>
<dbReference type="InterPro" id="IPR036259">
    <property type="entry name" value="MFS_trans_sf"/>
</dbReference>
<feature type="transmembrane region" description="Helical" evidence="1">
    <location>
        <begin position="20"/>
        <end position="41"/>
    </location>
</feature>
<keyword evidence="1" id="KW-0472">Membrane</keyword>
<dbReference type="PANTHER" id="PTHR20765:SF1">
    <property type="entry name" value="EQUILIBRATIVE NUCLEOBASE TRANSPORTER 1"/>
    <property type="match status" value="1"/>
</dbReference>
<comment type="caution">
    <text evidence="2">The sequence shown here is derived from an EMBL/GenBank/DDBJ whole genome shotgun (WGS) entry which is preliminary data.</text>
</comment>
<dbReference type="EMBL" id="JAXCGZ010021156">
    <property type="protein sequence ID" value="KAK7058676.1"/>
    <property type="molecule type" value="Genomic_DNA"/>
</dbReference>
<gene>
    <name evidence="2" type="ORF">SK128_011058</name>
</gene>
<sequence length="202" mass="22436">MFPFCRQPRTLDSISKSYRWFIFLTGVFEVSLWSGTVFGWASVVHVLKTHGVYGHLCHNESVSVRINVTDREEDEAGPKTVQKIFKNCNEQDRQLALIGTVAMALYTFPGLAVGYALHYWGLAFTRLFASSVISGGFVLLSLTTKENPGFLWGASMMLSIGGNTLRVTCLEFANLFPDHRYTAMSVISGSYTVSAALFLIVQ</sequence>
<feature type="transmembrane region" description="Helical" evidence="1">
    <location>
        <begin position="124"/>
        <end position="143"/>
    </location>
</feature>
<keyword evidence="3" id="KW-1185">Reference proteome</keyword>
<accession>A0AAN8WN51</accession>
<feature type="transmembrane region" description="Helical" evidence="1">
    <location>
        <begin position="181"/>
        <end position="201"/>
    </location>
</feature>
<name>A0AAN8WN51_HALRR</name>
<dbReference type="InterPro" id="IPR027197">
    <property type="entry name" value="SLC43A3"/>
</dbReference>